<dbReference type="AlphaFoldDB" id="A0A9D2B7M9"/>
<proteinExistence type="predicted"/>
<reference evidence="4" key="1">
    <citation type="journal article" date="2021" name="PeerJ">
        <title>Extensive microbial diversity within the chicken gut microbiome revealed by metagenomics and culture.</title>
        <authorList>
            <person name="Gilroy R."/>
            <person name="Ravi A."/>
            <person name="Getino M."/>
            <person name="Pursley I."/>
            <person name="Horton D.L."/>
            <person name="Alikhan N.F."/>
            <person name="Baker D."/>
            <person name="Gharbi K."/>
            <person name="Hall N."/>
            <person name="Watson M."/>
            <person name="Adriaenssens E.M."/>
            <person name="Foster-Nyarko E."/>
            <person name="Jarju S."/>
            <person name="Secka A."/>
            <person name="Antonio M."/>
            <person name="Oren A."/>
            <person name="Chaudhuri R.R."/>
            <person name="La Ragione R."/>
            <person name="Hildebrand F."/>
            <person name="Pallen M.J."/>
        </authorList>
    </citation>
    <scope>NUCLEOTIDE SEQUENCE</scope>
    <source>
        <strain evidence="4">CHK188-5543</strain>
    </source>
</reference>
<evidence type="ECO:0000313" key="4">
    <source>
        <dbReference type="EMBL" id="HIX66056.1"/>
    </source>
</evidence>
<dbReference type="GO" id="GO:0008990">
    <property type="term" value="F:rRNA (guanine-N2-)-methyltransferase activity"/>
    <property type="evidence" value="ECO:0007669"/>
    <property type="project" value="TreeGrafter"/>
</dbReference>
<dbReference type="GO" id="GO:0003723">
    <property type="term" value="F:RNA binding"/>
    <property type="evidence" value="ECO:0007669"/>
    <property type="project" value="InterPro"/>
</dbReference>
<dbReference type="GO" id="GO:0070043">
    <property type="term" value="F:rRNA (guanine-N7-)-methyltransferase activity"/>
    <property type="evidence" value="ECO:0007669"/>
    <property type="project" value="TreeGrafter"/>
</dbReference>
<dbReference type="EMBL" id="DXES01000163">
    <property type="protein sequence ID" value="HIX66056.1"/>
    <property type="molecule type" value="Genomic_DNA"/>
</dbReference>
<sequence>MGKRVKLLCPCLFGLESVLSFEVRKLGGENITVTDGRVTFEGDLSLVAQANLWLRTAERVGIVLGEFSAESFSELFDRTAALPWEDYIGEDGQFPVKGWSVNSKLHSVPDCQSIVKRAIVRRLEGVYHRQWFNETGPVYQVQFTLHRDRATLLLDTSGPGLHKRGYRARSNEAPIKETLAAGIVDLARVRGDSVVCDPMCGSGTLVIEAALKALNIAPGIRRRFAAQQWACFQDGTFDRLRQQAVEQVRREAPFVAYASDLDPAAVQLTRENAAKAGVASRIRVKQADLADFTPPEGPCILLTNPPYGERLMDAAHAEEVCRTLGRVFPQREGAGCYIISSQEGFEELYGRPATRRRKLYNGMIRCNLYMYFSPKSSGPKAP</sequence>
<feature type="domain" description="THUMP" evidence="3">
    <location>
        <begin position="59"/>
        <end position="156"/>
    </location>
</feature>
<protein>
    <submittedName>
        <fullName evidence="4">Class I SAM-dependent RNA methyltransferase</fullName>
    </submittedName>
</protein>
<dbReference type="CDD" id="cd11715">
    <property type="entry name" value="THUMP_AdoMetMT"/>
    <property type="match status" value="1"/>
</dbReference>
<dbReference type="SUPFAM" id="SSF53335">
    <property type="entry name" value="S-adenosyl-L-methionine-dependent methyltransferases"/>
    <property type="match status" value="1"/>
</dbReference>
<keyword evidence="2" id="KW-0808">Transferase</keyword>
<dbReference type="Proteomes" id="UP000886800">
    <property type="component" value="Unassembled WGS sequence"/>
</dbReference>
<evidence type="ECO:0000256" key="1">
    <source>
        <dbReference type="ARBA" id="ARBA00022603"/>
    </source>
</evidence>
<dbReference type="Pfam" id="PF01170">
    <property type="entry name" value="UPF0020"/>
    <property type="match status" value="1"/>
</dbReference>
<reference evidence="4" key="2">
    <citation type="submission" date="2021-04" db="EMBL/GenBank/DDBJ databases">
        <authorList>
            <person name="Gilroy R."/>
        </authorList>
    </citation>
    <scope>NUCLEOTIDE SEQUENCE</scope>
    <source>
        <strain evidence="4">CHK188-5543</strain>
    </source>
</reference>
<comment type="caution">
    <text evidence="4">The sequence shown here is derived from an EMBL/GenBank/DDBJ whole genome shotgun (WGS) entry which is preliminary data.</text>
</comment>
<dbReference type="InterPro" id="IPR029063">
    <property type="entry name" value="SAM-dependent_MTases_sf"/>
</dbReference>
<keyword evidence="1 4" id="KW-0489">Methyltransferase</keyword>
<dbReference type="InterPro" id="IPR004114">
    <property type="entry name" value="THUMP_dom"/>
</dbReference>
<dbReference type="PROSITE" id="PS01261">
    <property type="entry name" value="UPF0020"/>
    <property type="match status" value="1"/>
</dbReference>
<organism evidence="4 5">
    <name type="scientific">Candidatus Anaerotruncus excrementipullorum</name>
    <dbReference type="NCBI Taxonomy" id="2838465"/>
    <lineage>
        <taxon>Bacteria</taxon>
        <taxon>Bacillati</taxon>
        <taxon>Bacillota</taxon>
        <taxon>Clostridia</taxon>
        <taxon>Eubacteriales</taxon>
        <taxon>Oscillospiraceae</taxon>
        <taxon>Anaerotruncus</taxon>
    </lineage>
</organism>
<evidence type="ECO:0000256" key="2">
    <source>
        <dbReference type="ARBA" id="ARBA00022679"/>
    </source>
</evidence>
<dbReference type="PANTHER" id="PTHR47313:SF1">
    <property type="entry name" value="RIBOSOMAL RNA LARGE SUBUNIT METHYLTRANSFERASE K_L"/>
    <property type="match status" value="1"/>
</dbReference>
<dbReference type="Gene3D" id="3.40.50.150">
    <property type="entry name" value="Vaccinia Virus protein VP39"/>
    <property type="match status" value="1"/>
</dbReference>
<evidence type="ECO:0000259" key="3">
    <source>
        <dbReference type="SMART" id="SM00981"/>
    </source>
</evidence>
<dbReference type="Pfam" id="PF22020">
    <property type="entry name" value="RlmL_1st"/>
    <property type="match status" value="1"/>
</dbReference>
<dbReference type="InterPro" id="IPR053943">
    <property type="entry name" value="RlmKL-like_Mtase_CS"/>
</dbReference>
<dbReference type="SMART" id="SM00981">
    <property type="entry name" value="THUMP"/>
    <property type="match status" value="1"/>
</dbReference>
<dbReference type="Gene3D" id="3.30.2130.30">
    <property type="match status" value="1"/>
</dbReference>
<dbReference type="Pfam" id="PF02926">
    <property type="entry name" value="THUMP"/>
    <property type="match status" value="1"/>
</dbReference>
<name>A0A9D2B7M9_9FIRM</name>
<gene>
    <name evidence="4" type="ORF">H9736_07385</name>
</gene>
<evidence type="ECO:0000313" key="5">
    <source>
        <dbReference type="Proteomes" id="UP000886800"/>
    </source>
</evidence>
<dbReference type="InterPro" id="IPR000241">
    <property type="entry name" value="RlmKL-like_Mtase"/>
</dbReference>
<accession>A0A9D2B7M9</accession>
<dbReference type="InterPro" id="IPR054170">
    <property type="entry name" value="RlmL_1st"/>
</dbReference>
<dbReference type="PANTHER" id="PTHR47313">
    <property type="entry name" value="RIBOSOMAL RNA LARGE SUBUNIT METHYLTRANSFERASE K/L"/>
    <property type="match status" value="1"/>
</dbReference>